<proteinExistence type="predicted"/>
<evidence type="ECO:0000313" key="1">
    <source>
        <dbReference type="EMBL" id="OOS22986.1"/>
    </source>
</evidence>
<dbReference type="OrthoDB" id="6681382at2"/>
<protein>
    <submittedName>
        <fullName evidence="1">Uncharacterized protein</fullName>
    </submittedName>
</protein>
<gene>
    <name evidence="1" type="ORF">B0680_08760</name>
</gene>
<sequence>MNHTIHTPLTYHIDTLPLTDAKAMLASFDTLTPSDYKDGSYRLRRYSVFEYDRQAHKLVKQTNTALSKMTA</sequence>
<dbReference type="Proteomes" id="UP000189800">
    <property type="component" value="Unassembled WGS sequence"/>
</dbReference>
<comment type="caution">
    <text evidence="1">The sequence shown here is derived from an EMBL/GenBank/DDBJ whole genome shotgun (WGS) entry which is preliminary data.</text>
</comment>
<dbReference type="AlphaFoldDB" id="A0A1T0CKV1"/>
<reference evidence="1 2" key="1">
    <citation type="submission" date="2017-02" db="EMBL/GenBank/DDBJ databases">
        <title>Draft genome sequence of Moraxella pluranimalium CCUG 54913T type strain.</title>
        <authorList>
            <person name="Salva-Serra F."/>
            <person name="Engstrom-Jakobsson H."/>
            <person name="Thorell K."/>
            <person name="Jaen-Luchoro D."/>
            <person name="Gonzales-Siles L."/>
            <person name="Karlsson R."/>
            <person name="Yazdan S."/>
            <person name="Boulund F."/>
            <person name="Johnning A."/>
            <person name="Engstrand L."/>
            <person name="Kristiansson E."/>
            <person name="Moore E."/>
        </authorList>
    </citation>
    <scope>NUCLEOTIDE SEQUENCE [LARGE SCALE GENOMIC DNA]</scope>
    <source>
        <strain evidence="1 2">CCUG 54913</strain>
    </source>
</reference>
<keyword evidence="2" id="KW-1185">Reference proteome</keyword>
<dbReference type="Gene3D" id="2.60.120.620">
    <property type="entry name" value="q2cbj1_9rhob like domain"/>
    <property type="match status" value="1"/>
</dbReference>
<organism evidence="1 2">
    <name type="scientific">Moraxella pluranimalium</name>
    <dbReference type="NCBI Taxonomy" id="470453"/>
    <lineage>
        <taxon>Bacteria</taxon>
        <taxon>Pseudomonadati</taxon>
        <taxon>Pseudomonadota</taxon>
        <taxon>Gammaproteobacteria</taxon>
        <taxon>Moraxellales</taxon>
        <taxon>Moraxellaceae</taxon>
        <taxon>Moraxella</taxon>
    </lineage>
</organism>
<dbReference type="EMBL" id="MUYU01000023">
    <property type="protein sequence ID" value="OOS22986.1"/>
    <property type="molecule type" value="Genomic_DNA"/>
</dbReference>
<dbReference type="STRING" id="470453.B0680_08760"/>
<name>A0A1T0CKV1_9GAMM</name>
<accession>A0A1T0CKV1</accession>
<evidence type="ECO:0000313" key="2">
    <source>
        <dbReference type="Proteomes" id="UP000189800"/>
    </source>
</evidence>
<dbReference type="RefSeq" id="WP_078254723.1">
    <property type="nucleotide sequence ID" value="NZ_MUYU01000023.1"/>
</dbReference>